<dbReference type="EMBL" id="BNBT01000144">
    <property type="protein sequence ID" value="GHE86353.1"/>
    <property type="molecule type" value="Genomic_DNA"/>
</dbReference>
<keyword evidence="3" id="KW-1185">Reference proteome</keyword>
<dbReference type="Proteomes" id="UP000608024">
    <property type="component" value="Unassembled WGS sequence"/>
</dbReference>
<sequence length="208" mass="23033">MEPAHLVTDRLDIGTLAESDVDAFVEAWQDPLIRRWTNVPSPGTRAQAAHFVNHFCPEGWREDTHYLFAVRVRATGQIVGPMGFFGMSWVGRSERIATMGCWTLAAQRGRGYTAEAIRAIARWGFTELRLDRIESIGEVSNEASLACAVKVGFTHEGTLRSRLIQDGTRRDAWMASLLPHDLGLEPSMPYISEPAGHLGGDVSGSRLR</sequence>
<gene>
    <name evidence="2" type="ORF">GCM10018785_62640</name>
</gene>
<reference evidence="2" key="2">
    <citation type="submission" date="2020-09" db="EMBL/GenBank/DDBJ databases">
        <authorList>
            <person name="Sun Q."/>
            <person name="Ohkuma M."/>
        </authorList>
    </citation>
    <scope>NUCLEOTIDE SEQUENCE</scope>
    <source>
        <strain evidence="2">JCM 4784</strain>
    </source>
</reference>
<dbReference type="AlphaFoldDB" id="A0A919A3Z8"/>
<dbReference type="PANTHER" id="PTHR43441">
    <property type="entry name" value="RIBOSOMAL-PROTEIN-SERINE ACETYLTRANSFERASE"/>
    <property type="match status" value="1"/>
</dbReference>
<accession>A0A919A3Z8</accession>
<organism evidence="2 3">
    <name type="scientific">Streptomyces longispororuber</name>
    <dbReference type="NCBI Taxonomy" id="68230"/>
    <lineage>
        <taxon>Bacteria</taxon>
        <taxon>Bacillati</taxon>
        <taxon>Actinomycetota</taxon>
        <taxon>Actinomycetes</taxon>
        <taxon>Kitasatosporales</taxon>
        <taxon>Streptomycetaceae</taxon>
        <taxon>Streptomyces</taxon>
    </lineage>
</organism>
<evidence type="ECO:0000313" key="3">
    <source>
        <dbReference type="Proteomes" id="UP000608024"/>
    </source>
</evidence>
<dbReference type="InterPro" id="IPR016181">
    <property type="entry name" value="Acyl_CoA_acyltransferase"/>
</dbReference>
<dbReference type="Gene3D" id="3.40.630.30">
    <property type="match status" value="1"/>
</dbReference>
<dbReference type="InterPro" id="IPR051908">
    <property type="entry name" value="Ribosomal_N-acetyltransferase"/>
</dbReference>
<protein>
    <recommendedName>
        <fullName evidence="1">N-acetyltransferase domain-containing protein</fullName>
    </recommendedName>
</protein>
<dbReference type="Pfam" id="PF13302">
    <property type="entry name" value="Acetyltransf_3"/>
    <property type="match status" value="1"/>
</dbReference>
<name>A0A919A3Z8_9ACTN</name>
<dbReference type="GO" id="GO:0005737">
    <property type="term" value="C:cytoplasm"/>
    <property type="evidence" value="ECO:0007669"/>
    <property type="project" value="TreeGrafter"/>
</dbReference>
<dbReference type="GO" id="GO:1990189">
    <property type="term" value="F:protein N-terminal-serine acetyltransferase activity"/>
    <property type="evidence" value="ECO:0007669"/>
    <property type="project" value="TreeGrafter"/>
</dbReference>
<dbReference type="PROSITE" id="PS51186">
    <property type="entry name" value="GNAT"/>
    <property type="match status" value="1"/>
</dbReference>
<dbReference type="RefSeq" id="WP_190139500.1">
    <property type="nucleotide sequence ID" value="NZ_BNBT01000144.1"/>
</dbReference>
<dbReference type="PANTHER" id="PTHR43441:SF10">
    <property type="entry name" value="ACETYLTRANSFERASE"/>
    <property type="match status" value="1"/>
</dbReference>
<dbReference type="InterPro" id="IPR000182">
    <property type="entry name" value="GNAT_dom"/>
</dbReference>
<reference evidence="2" key="1">
    <citation type="journal article" date="2014" name="Int. J. Syst. Evol. Microbiol.">
        <title>Complete genome sequence of Corynebacterium casei LMG S-19264T (=DSM 44701T), isolated from a smear-ripened cheese.</title>
        <authorList>
            <consortium name="US DOE Joint Genome Institute (JGI-PGF)"/>
            <person name="Walter F."/>
            <person name="Albersmeier A."/>
            <person name="Kalinowski J."/>
            <person name="Ruckert C."/>
        </authorList>
    </citation>
    <scope>NUCLEOTIDE SEQUENCE</scope>
    <source>
        <strain evidence="2">JCM 4784</strain>
    </source>
</reference>
<dbReference type="SUPFAM" id="SSF55729">
    <property type="entry name" value="Acyl-CoA N-acyltransferases (Nat)"/>
    <property type="match status" value="1"/>
</dbReference>
<feature type="domain" description="N-acetyltransferase" evidence="1">
    <location>
        <begin position="11"/>
        <end position="179"/>
    </location>
</feature>
<evidence type="ECO:0000313" key="2">
    <source>
        <dbReference type="EMBL" id="GHE86353.1"/>
    </source>
</evidence>
<comment type="caution">
    <text evidence="2">The sequence shown here is derived from an EMBL/GenBank/DDBJ whole genome shotgun (WGS) entry which is preliminary data.</text>
</comment>
<evidence type="ECO:0000259" key="1">
    <source>
        <dbReference type="PROSITE" id="PS51186"/>
    </source>
</evidence>
<proteinExistence type="predicted"/>
<dbReference type="GO" id="GO:0008999">
    <property type="term" value="F:protein-N-terminal-alanine acetyltransferase activity"/>
    <property type="evidence" value="ECO:0007669"/>
    <property type="project" value="TreeGrafter"/>
</dbReference>